<dbReference type="OrthoDB" id="8163418at2"/>
<gene>
    <name evidence="2" type="ORF">AE618_04500</name>
</gene>
<reference evidence="2 3" key="1">
    <citation type="submission" date="2015-07" db="EMBL/GenBank/DDBJ databases">
        <title>Whole genome sequencing of Bosea vaviloviae isolated from cave pool.</title>
        <authorList>
            <person name="Tan N.E.H."/>
            <person name="Lee Y.P."/>
            <person name="Gan H.M."/>
            <person name="Barton H."/>
            <person name="Savka M.A."/>
        </authorList>
    </citation>
    <scope>NUCLEOTIDE SEQUENCE [LARGE SCALE GENOMIC DNA]</scope>
    <source>
        <strain evidence="2 3">SD260</strain>
    </source>
</reference>
<evidence type="ECO:0000313" key="3">
    <source>
        <dbReference type="Proteomes" id="UP000037822"/>
    </source>
</evidence>
<dbReference type="PATRIC" id="fig|1526658.3.peg.3238"/>
<feature type="region of interest" description="Disordered" evidence="1">
    <location>
        <begin position="1"/>
        <end position="77"/>
    </location>
</feature>
<proteinExistence type="predicted"/>
<evidence type="ECO:0000313" key="2">
    <source>
        <dbReference type="EMBL" id="KPH82180.1"/>
    </source>
</evidence>
<organism evidence="2 3">
    <name type="scientific">Bosea vaviloviae</name>
    <dbReference type="NCBI Taxonomy" id="1526658"/>
    <lineage>
        <taxon>Bacteria</taxon>
        <taxon>Pseudomonadati</taxon>
        <taxon>Pseudomonadota</taxon>
        <taxon>Alphaproteobacteria</taxon>
        <taxon>Hyphomicrobiales</taxon>
        <taxon>Boseaceae</taxon>
        <taxon>Bosea</taxon>
    </lineage>
</organism>
<protein>
    <submittedName>
        <fullName evidence="2">Uncharacterized protein</fullName>
    </submittedName>
</protein>
<comment type="caution">
    <text evidence="2">The sequence shown here is derived from an EMBL/GenBank/DDBJ whole genome shotgun (WGS) entry which is preliminary data.</text>
</comment>
<feature type="compositionally biased region" description="Polar residues" evidence="1">
    <location>
        <begin position="35"/>
        <end position="49"/>
    </location>
</feature>
<dbReference type="RefSeq" id="WP_054207841.1">
    <property type="nucleotide sequence ID" value="NZ_LGSZ01000022.1"/>
</dbReference>
<dbReference type="Proteomes" id="UP000037822">
    <property type="component" value="Unassembled WGS sequence"/>
</dbReference>
<feature type="compositionally biased region" description="Basic and acidic residues" evidence="1">
    <location>
        <begin position="65"/>
        <end position="77"/>
    </location>
</feature>
<sequence length="77" mass="7929">MTDRTGDTKDHPGASPDSSRAAQRIKRDAAGQYGEATTSPNKDGLTSANPVVLSEDGDATSGNGHGRDRDGSKTAQD</sequence>
<dbReference type="AlphaFoldDB" id="A0A0N1F718"/>
<accession>A0A0N1F718</accession>
<evidence type="ECO:0000256" key="1">
    <source>
        <dbReference type="SAM" id="MobiDB-lite"/>
    </source>
</evidence>
<dbReference type="EMBL" id="LGSZ01000022">
    <property type="protein sequence ID" value="KPH82180.1"/>
    <property type="molecule type" value="Genomic_DNA"/>
</dbReference>
<feature type="compositionally biased region" description="Basic and acidic residues" evidence="1">
    <location>
        <begin position="1"/>
        <end position="12"/>
    </location>
</feature>
<name>A0A0N1F718_9HYPH</name>
<keyword evidence="3" id="KW-1185">Reference proteome</keyword>